<name>A0A9R1WR82_LACSA</name>
<dbReference type="InterPro" id="IPR003165">
    <property type="entry name" value="Piwi"/>
</dbReference>
<reference evidence="2 3" key="1">
    <citation type="journal article" date="2017" name="Nat. Commun.">
        <title>Genome assembly with in vitro proximity ligation data and whole-genome triplication in lettuce.</title>
        <authorList>
            <person name="Reyes-Chin-Wo S."/>
            <person name="Wang Z."/>
            <person name="Yang X."/>
            <person name="Kozik A."/>
            <person name="Arikit S."/>
            <person name="Song C."/>
            <person name="Xia L."/>
            <person name="Froenicke L."/>
            <person name="Lavelle D.O."/>
            <person name="Truco M.J."/>
            <person name="Xia R."/>
            <person name="Zhu S."/>
            <person name="Xu C."/>
            <person name="Xu H."/>
            <person name="Xu X."/>
            <person name="Cox K."/>
            <person name="Korf I."/>
            <person name="Meyers B.C."/>
            <person name="Michelmore R.W."/>
        </authorList>
    </citation>
    <scope>NUCLEOTIDE SEQUENCE [LARGE SCALE GENOMIC DNA]</scope>
    <source>
        <strain evidence="3">cv. Salinas</strain>
        <tissue evidence="2">Seedlings</tissue>
    </source>
</reference>
<dbReference type="GO" id="GO:0003676">
    <property type="term" value="F:nucleic acid binding"/>
    <property type="evidence" value="ECO:0007669"/>
    <property type="project" value="InterPro"/>
</dbReference>
<protein>
    <recommendedName>
        <fullName evidence="1">Piwi domain-containing protein</fullName>
    </recommendedName>
</protein>
<evidence type="ECO:0000259" key="1">
    <source>
        <dbReference type="PROSITE" id="PS50822"/>
    </source>
</evidence>
<dbReference type="SUPFAM" id="SSF53098">
    <property type="entry name" value="Ribonuclease H-like"/>
    <property type="match status" value="1"/>
</dbReference>
<evidence type="ECO:0000313" key="2">
    <source>
        <dbReference type="EMBL" id="KAJ0228284.1"/>
    </source>
</evidence>
<keyword evidence="3" id="KW-1185">Reference proteome</keyword>
<dbReference type="Proteomes" id="UP000235145">
    <property type="component" value="Unassembled WGS sequence"/>
</dbReference>
<dbReference type="Pfam" id="PF02171">
    <property type="entry name" value="Piwi"/>
    <property type="match status" value="1"/>
</dbReference>
<comment type="caution">
    <text evidence="2">The sequence shown here is derived from an EMBL/GenBank/DDBJ whole genome shotgun (WGS) entry which is preliminary data.</text>
</comment>
<proteinExistence type="predicted"/>
<dbReference type="Gene3D" id="3.30.420.10">
    <property type="entry name" value="Ribonuclease H-like superfamily/Ribonuclease H"/>
    <property type="match status" value="1"/>
</dbReference>
<dbReference type="EMBL" id="NBSK02000001">
    <property type="protein sequence ID" value="KAJ0228284.1"/>
    <property type="molecule type" value="Genomic_DNA"/>
</dbReference>
<dbReference type="PROSITE" id="PS50822">
    <property type="entry name" value="PIWI"/>
    <property type="match status" value="1"/>
</dbReference>
<evidence type="ECO:0000313" key="3">
    <source>
        <dbReference type="Proteomes" id="UP000235145"/>
    </source>
</evidence>
<dbReference type="InterPro" id="IPR012337">
    <property type="entry name" value="RNaseH-like_sf"/>
</dbReference>
<accession>A0A9R1WR82</accession>
<dbReference type="AlphaFoldDB" id="A0A9R1WR82"/>
<organism evidence="2 3">
    <name type="scientific">Lactuca sativa</name>
    <name type="common">Garden lettuce</name>
    <dbReference type="NCBI Taxonomy" id="4236"/>
    <lineage>
        <taxon>Eukaryota</taxon>
        <taxon>Viridiplantae</taxon>
        <taxon>Streptophyta</taxon>
        <taxon>Embryophyta</taxon>
        <taxon>Tracheophyta</taxon>
        <taxon>Spermatophyta</taxon>
        <taxon>Magnoliopsida</taxon>
        <taxon>eudicotyledons</taxon>
        <taxon>Gunneridae</taxon>
        <taxon>Pentapetalae</taxon>
        <taxon>asterids</taxon>
        <taxon>campanulids</taxon>
        <taxon>Asterales</taxon>
        <taxon>Asteraceae</taxon>
        <taxon>Cichorioideae</taxon>
        <taxon>Cichorieae</taxon>
        <taxon>Lactucinae</taxon>
        <taxon>Lactuca</taxon>
    </lineage>
</organism>
<sequence length="126" mass="14878">MRELLLDFYMSSAKRKPDQIIIFRDGVSESQFNQVLNIELDQIIELQYVEVLPKKVVDILKEIRDLLGVLSRLTKEFNVDKFLGVFLESLMDYSHGDDLCLKLLLSMIKVVPINVMVVEIHWYRYR</sequence>
<dbReference type="InterPro" id="IPR036397">
    <property type="entry name" value="RNaseH_sf"/>
</dbReference>
<gene>
    <name evidence="2" type="ORF">LSAT_V11C100026800</name>
</gene>
<dbReference type="PANTHER" id="PTHR22891">
    <property type="entry name" value="EUKARYOTIC TRANSLATION INITIATION FACTOR 2C"/>
    <property type="match status" value="1"/>
</dbReference>
<feature type="domain" description="Piwi" evidence="1">
    <location>
        <begin position="1"/>
        <end position="45"/>
    </location>
</feature>